<organism evidence="5 6">
    <name type="scientific">Niallia nealsonii</name>
    <dbReference type="NCBI Taxonomy" id="115979"/>
    <lineage>
        <taxon>Bacteria</taxon>
        <taxon>Bacillati</taxon>
        <taxon>Bacillota</taxon>
        <taxon>Bacilli</taxon>
        <taxon>Bacillales</taxon>
        <taxon>Bacillaceae</taxon>
        <taxon>Niallia</taxon>
    </lineage>
</organism>
<dbReference type="InterPro" id="IPR045304">
    <property type="entry name" value="LbH_SAT"/>
</dbReference>
<keyword evidence="3" id="KW-0677">Repeat</keyword>
<sequence length="170" mass="18653">MLPELYYQRLLRKSEYLKSQGKKSAFASKRYNWSLRKLKQVGSKLGFSIHPQSFGPGLKIPHYGSVTVNKKARIGKNCEIHSGVNIGAHKGVAPKIGNNVYIGPGAKIFGNVKIGNNVSIGANSVVTKDLPDNVTVVGVPAKIIKTNTKSQSRRGYDIVKERRQESMSES</sequence>
<dbReference type="InterPro" id="IPR018357">
    <property type="entry name" value="Hexapep_transf_CS"/>
</dbReference>
<keyword evidence="6" id="KW-1185">Reference proteome</keyword>
<dbReference type="InterPro" id="IPR011004">
    <property type="entry name" value="Trimer_LpxA-like_sf"/>
</dbReference>
<evidence type="ECO:0000313" key="6">
    <source>
        <dbReference type="Proteomes" id="UP000233375"/>
    </source>
</evidence>
<comment type="similarity">
    <text evidence="1">Belongs to the transferase hexapeptide repeat family.</text>
</comment>
<dbReference type="EMBL" id="PISE01000047">
    <property type="protein sequence ID" value="PKG22111.1"/>
    <property type="molecule type" value="Genomic_DNA"/>
</dbReference>
<reference evidence="5 6" key="1">
    <citation type="journal article" date="2003" name="Int. J. Syst. Evol. Microbiol.">
        <title>Bacillus nealsonii sp. nov., isolated from a spacecraft-assembly facility, whose spores are gamma-radiation resistant.</title>
        <authorList>
            <person name="Venkateswaran K."/>
            <person name="Kempf M."/>
            <person name="Chen F."/>
            <person name="Satomi M."/>
            <person name="Nicholson W."/>
            <person name="Kern R."/>
        </authorList>
    </citation>
    <scope>NUCLEOTIDE SEQUENCE [LARGE SCALE GENOMIC DNA]</scope>
    <source>
        <strain evidence="5 6">FO-92</strain>
    </source>
</reference>
<comment type="caution">
    <text evidence="5">The sequence shown here is derived from an EMBL/GenBank/DDBJ whole genome shotgun (WGS) entry which is preliminary data.</text>
</comment>
<dbReference type="PANTHER" id="PTHR42811">
    <property type="entry name" value="SERINE ACETYLTRANSFERASE"/>
    <property type="match status" value="1"/>
</dbReference>
<evidence type="ECO:0000256" key="4">
    <source>
        <dbReference type="ARBA" id="ARBA00023315"/>
    </source>
</evidence>
<dbReference type="AlphaFoldDB" id="A0A2N0YXX8"/>
<dbReference type="CDD" id="cd03354">
    <property type="entry name" value="LbH_SAT"/>
    <property type="match status" value="1"/>
</dbReference>
<keyword evidence="4" id="KW-0012">Acyltransferase</keyword>
<evidence type="ECO:0000313" key="5">
    <source>
        <dbReference type="EMBL" id="PKG22111.1"/>
    </source>
</evidence>
<evidence type="ECO:0000256" key="1">
    <source>
        <dbReference type="ARBA" id="ARBA00007274"/>
    </source>
</evidence>
<evidence type="ECO:0000256" key="2">
    <source>
        <dbReference type="ARBA" id="ARBA00022679"/>
    </source>
</evidence>
<dbReference type="Proteomes" id="UP000233375">
    <property type="component" value="Unassembled WGS sequence"/>
</dbReference>
<dbReference type="Gene3D" id="2.160.10.10">
    <property type="entry name" value="Hexapeptide repeat proteins"/>
    <property type="match status" value="1"/>
</dbReference>
<dbReference type="SUPFAM" id="SSF51161">
    <property type="entry name" value="Trimeric LpxA-like enzymes"/>
    <property type="match status" value="1"/>
</dbReference>
<keyword evidence="2 5" id="KW-0808">Transferase</keyword>
<dbReference type="Pfam" id="PF00132">
    <property type="entry name" value="Hexapep"/>
    <property type="match status" value="1"/>
</dbReference>
<dbReference type="GO" id="GO:0016746">
    <property type="term" value="F:acyltransferase activity"/>
    <property type="evidence" value="ECO:0007669"/>
    <property type="project" value="UniProtKB-KW"/>
</dbReference>
<dbReference type="PROSITE" id="PS00101">
    <property type="entry name" value="HEXAPEP_TRANSFERASES"/>
    <property type="match status" value="1"/>
</dbReference>
<dbReference type="OrthoDB" id="9814490at2"/>
<name>A0A2N0YXX8_9BACI</name>
<protein>
    <submittedName>
        <fullName evidence="5">Serine acetyltransferase</fullName>
    </submittedName>
</protein>
<accession>A0A2N0YXX8</accession>
<gene>
    <name evidence="5" type="ORF">CWS01_19250</name>
</gene>
<evidence type="ECO:0000256" key="3">
    <source>
        <dbReference type="ARBA" id="ARBA00022737"/>
    </source>
</evidence>
<proteinExistence type="inferred from homology"/>
<dbReference type="InterPro" id="IPR001451">
    <property type="entry name" value="Hexapep"/>
</dbReference>